<sequence>MPAKTTKTAPPASRVKANQPSHDAPAPNTRGHAAGARNAAPDSSPSADKGTKGARTTKASKK</sequence>
<feature type="region of interest" description="Disordered" evidence="1">
    <location>
        <begin position="1"/>
        <end position="62"/>
    </location>
</feature>
<evidence type="ECO:0000256" key="1">
    <source>
        <dbReference type="SAM" id="MobiDB-lite"/>
    </source>
</evidence>
<keyword evidence="3" id="KW-1185">Reference proteome</keyword>
<dbReference type="Proteomes" id="UP000053477">
    <property type="component" value="Unassembled WGS sequence"/>
</dbReference>
<evidence type="ECO:0000313" key="3">
    <source>
        <dbReference type="Proteomes" id="UP000053477"/>
    </source>
</evidence>
<protein>
    <submittedName>
        <fullName evidence="2">Uncharacterized protein</fullName>
    </submittedName>
</protein>
<gene>
    <name evidence="2" type="ORF">SCHPADRAFT_947175</name>
</gene>
<reference evidence="2 3" key="1">
    <citation type="submission" date="2015-04" db="EMBL/GenBank/DDBJ databases">
        <title>Complete genome sequence of Schizopora paradoxa KUC8140, a cosmopolitan wood degrader in East Asia.</title>
        <authorList>
            <consortium name="DOE Joint Genome Institute"/>
            <person name="Min B."/>
            <person name="Park H."/>
            <person name="Jang Y."/>
            <person name="Kim J.-J."/>
            <person name="Kim K.H."/>
            <person name="Pangilinan J."/>
            <person name="Lipzen A."/>
            <person name="Riley R."/>
            <person name="Grigoriev I.V."/>
            <person name="Spatafora J.W."/>
            <person name="Choi I.-G."/>
        </authorList>
    </citation>
    <scope>NUCLEOTIDE SEQUENCE [LARGE SCALE GENOMIC DNA]</scope>
    <source>
        <strain evidence="2 3">KUC8140</strain>
    </source>
</reference>
<name>A0A0H2R091_9AGAM</name>
<proteinExistence type="predicted"/>
<accession>A0A0H2R091</accession>
<organism evidence="2 3">
    <name type="scientific">Schizopora paradoxa</name>
    <dbReference type="NCBI Taxonomy" id="27342"/>
    <lineage>
        <taxon>Eukaryota</taxon>
        <taxon>Fungi</taxon>
        <taxon>Dikarya</taxon>
        <taxon>Basidiomycota</taxon>
        <taxon>Agaricomycotina</taxon>
        <taxon>Agaricomycetes</taxon>
        <taxon>Hymenochaetales</taxon>
        <taxon>Schizoporaceae</taxon>
        <taxon>Schizopora</taxon>
    </lineage>
</organism>
<dbReference type="InParanoid" id="A0A0H2R091"/>
<evidence type="ECO:0000313" key="2">
    <source>
        <dbReference type="EMBL" id="KLO05109.1"/>
    </source>
</evidence>
<dbReference type="EMBL" id="KQ086362">
    <property type="protein sequence ID" value="KLO05109.1"/>
    <property type="molecule type" value="Genomic_DNA"/>
</dbReference>
<dbReference type="AlphaFoldDB" id="A0A0H2R091"/>